<sequence>MLAVAKARFSAVVASPLLRVAPRLSGAARKSNKAKPAGLAEVGAAAAAAASPQSHSAVFVTMKETLDNTLGVSAACAAVAPEAESGARDGEAVTAAAADVAAGGKVPPYYKPMNLHHTLYEGEVARRLCDAAAARQFRSPVWATAAALARCGSAVREGEAGVEVATTVQRVSLYNLEQTGAPDGVVSAALRHGEEGWPEWPDTPLSAAGRPHSRHVQRTLKAHPSYAHYTLPHWVTEEEAVILGTAVPPSQKGCGILITRRPQATPPPAAEAEKSLQAAQQSPASPEMDFYMLYNAAQLEDPAKVTRETCPPAFFCSASGRRYGIPLSLHMRRYCQTYNLGMLPMVVFLTASRLHRLGGELRPMEDEVPPFTSVINDEVVSLHHAETTTIHKELLRRAETLRREELDRITAVTV</sequence>
<dbReference type="OrthoDB" id="241188at2759"/>
<protein>
    <recommendedName>
        <fullName evidence="2">Trypanosoma Tc-38 (p38) protein domain-containing protein</fullName>
    </recommendedName>
</protein>
<feature type="domain" description="Trypanosoma Tc-38 (p38) protein" evidence="2">
    <location>
        <begin position="119"/>
        <end position="180"/>
    </location>
</feature>
<organism evidence="3 4">
    <name type="scientific">Trypanosoma conorhini</name>
    <dbReference type="NCBI Taxonomy" id="83891"/>
    <lineage>
        <taxon>Eukaryota</taxon>
        <taxon>Discoba</taxon>
        <taxon>Euglenozoa</taxon>
        <taxon>Kinetoplastea</taxon>
        <taxon>Metakinetoplastina</taxon>
        <taxon>Trypanosomatida</taxon>
        <taxon>Trypanosomatidae</taxon>
        <taxon>Trypanosoma</taxon>
    </lineage>
</organism>
<reference evidence="3 4" key="1">
    <citation type="journal article" date="2018" name="BMC Genomics">
        <title>Genomic comparison of Trypanosoma conorhini and Trypanosoma rangeli to Trypanosoma cruzi strains of high and low virulence.</title>
        <authorList>
            <person name="Bradwell K.R."/>
            <person name="Koparde V.N."/>
            <person name="Matveyev A.V."/>
            <person name="Serrano M.G."/>
            <person name="Alves J.M."/>
            <person name="Parikh H."/>
            <person name="Huang B."/>
            <person name="Lee V."/>
            <person name="Espinosa-Alvarez O."/>
            <person name="Ortiz P.A."/>
            <person name="Costa-Martins A.G."/>
            <person name="Teixeira M.M."/>
            <person name="Buck G.A."/>
        </authorList>
    </citation>
    <scope>NUCLEOTIDE SEQUENCE [LARGE SCALE GENOMIC DNA]</scope>
    <source>
        <strain evidence="3 4">025E</strain>
    </source>
</reference>
<dbReference type="Proteomes" id="UP000284403">
    <property type="component" value="Unassembled WGS sequence"/>
</dbReference>
<evidence type="ECO:0000259" key="2">
    <source>
        <dbReference type="Pfam" id="PF20054"/>
    </source>
</evidence>
<name>A0A422NPT4_9TRYP</name>
<dbReference type="GeneID" id="40320966"/>
<feature type="region of interest" description="Disordered" evidence="1">
    <location>
        <begin position="261"/>
        <end position="281"/>
    </location>
</feature>
<proteinExistence type="predicted"/>
<evidence type="ECO:0000256" key="1">
    <source>
        <dbReference type="SAM" id="MobiDB-lite"/>
    </source>
</evidence>
<evidence type="ECO:0000313" key="3">
    <source>
        <dbReference type="EMBL" id="RNF07482.1"/>
    </source>
</evidence>
<evidence type="ECO:0000313" key="4">
    <source>
        <dbReference type="Proteomes" id="UP000284403"/>
    </source>
</evidence>
<comment type="caution">
    <text evidence="3">The sequence shown here is derived from an EMBL/GenBank/DDBJ whole genome shotgun (WGS) entry which is preliminary data.</text>
</comment>
<dbReference type="Pfam" id="PF20054">
    <property type="entry name" value="Tc-38"/>
    <property type="match status" value="1"/>
</dbReference>
<dbReference type="RefSeq" id="XP_029225668.1">
    <property type="nucleotide sequence ID" value="XM_029374221.1"/>
</dbReference>
<accession>A0A422NPT4</accession>
<dbReference type="AlphaFoldDB" id="A0A422NPT4"/>
<dbReference type="InterPro" id="IPR045399">
    <property type="entry name" value="Tc-38"/>
</dbReference>
<keyword evidence="4" id="KW-1185">Reference proteome</keyword>
<dbReference type="EMBL" id="MKKU01000564">
    <property type="protein sequence ID" value="RNF07482.1"/>
    <property type="molecule type" value="Genomic_DNA"/>
</dbReference>
<gene>
    <name evidence="3" type="ORF">Tco025E_07355</name>
</gene>